<proteinExistence type="inferred from homology"/>
<organism evidence="4 5">
    <name type="scientific">Segnochrobactrum spirostomi</name>
    <dbReference type="NCBI Taxonomy" id="2608987"/>
    <lineage>
        <taxon>Bacteria</taxon>
        <taxon>Pseudomonadati</taxon>
        <taxon>Pseudomonadota</taxon>
        <taxon>Alphaproteobacteria</taxon>
        <taxon>Hyphomicrobiales</taxon>
        <taxon>Segnochrobactraceae</taxon>
        <taxon>Segnochrobactrum</taxon>
    </lineage>
</organism>
<evidence type="ECO:0000313" key="5">
    <source>
        <dbReference type="Proteomes" id="UP000332515"/>
    </source>
</evidence>
<dbReference type="SUPFAM" id="SSF102405">
    <property type="entry name" value="MCP/YpsA-like"/>
    <property type="match status" value="1"/>
</dbReference>
<dbReference type="NCBIfam" id="TIGR00730">
    <property type="entry name" value="Rossman fold protein, TIGR00730 family"/>
    <property type="match status" value="1"/>
</dbReference>
<sequence length="193" mass="20756">MKSICVYCGSNPGSRPDYVEAARTLGTAIAARGITLVYGGAKVGCMGAVADAALAAGGKVVGIIPRALVEKEIAHEGLTESLVVGSMHERKRLMADRSDAFVALPGGIGTLEEIFEMWTWAQLGHHAKPCALYDVAGFYGPLVGFLDHQVTEGFVRPGHRGMLIVEREPEPLFTAFETYEAPVVVKWIGREER</sequence>
<dbReference type="PANTHER" id="PTHR31223">
    <property type="entry name" value="LOG FAMILY PROTEIN YJL055W"/>
    <property type="match status" value="1"/>
</dbReference>
<comment type="catalytic activity">
    <reaction evidence="1">
        <text>AMP + H2O = D-ribose 5-phosphate + adenine</text>
        <dbReference type="Rhea" id="RHEA:20129"/>
        <dbReference type="ChEBI" id="CHEBI:15377"/>
        <dbReference type="ChEBI" id="CHEBI:16708"/>
        <dbReference type="ChEBI" id="CHEBI:78346"/>
        <dbReference type="ChEBI" id="CHEBI:456215"/>
        <dbReference type="EC" id="3.2.2.4"/>
    </reaction>
</comment>
<comment type="similarity">
    <text evidence="2 3">Belongs to the LOG family.</text>
</comment>
<dbReference type="Pfam" id="PF03641">
    <property type="entry name" value="Lysine_decarbox"/>
    <property type="match status" value="1"/>
</dbReference>
<accession>A0A6A7Y3A7</accession>
<dbReference type="GO" id="GO:0009691">
    <property type="term" value="P:cytokinin biosynthetic process"/>
    <property type="evidence" value="ECO:0007669"/>
    <property type="project" value="UniProtKB-UniRule"/>
</dbReference>
<dbReference type="EMBL" id="VWNA01000001">
    <property type="protein sequence ID" value="MQT13553.1"/>
    <property type="molecule type" value="Genomic_DNA"/>
</dbReference>
<dbReference type="GO" id="GO:0005829">
    <property type="term" value="C:cytosol"/>
    <property type="evidence" value="ECO:0007669"/>
    <property type="project" value="TreeGrafter"/>
</dbReference>
<dbReference type="InterPro" id="IPR031100">
    <property type="entry name" value="LOG_fam"/>
</dbReference>
<evidence type="ECO:0000313" key="4">
    <source>
        <dbReference type="EMBL" id="MQT13553.1"/>
    </source>
</evidence>
<dbReference type="Gene3D" id="3.40.50.450">
    <property type="match status" value="1"/>
</dbReference>
<reference evidence="4 5" key="1">
    <citation type="submission" date="2019-09" db="EMBL/GenBank/DDBJ databases">
        <title>Segnochrobactrum spirostomi gen. nov., sp. nov., isolated from the ciliate Spirostomum cf. yagiui and description of a novel family, Segnochrobactraceae fam. nov. within the order Rhizobiales of the class Alphaproteobacteria.</title>
        <authorList>
            <person name="Akter S."/>
            <person name="Shazib S.U.A."/>
            <person name="Shin M.K."/>
        </authorList>
    </citation>
    <scope>NUCLEOTIDE SEQUENCE [LARGE SCALE GENOMIC DNA]</scope>
    <source>
        <strain evidence="4 5">Sp-1</strain>
    </source>
</reference>
<dbReference type="RefSeq" id="WP_312861709.1">
    <property type="nucleotide sequence ID" value="NZ_VWNA01000001.1"/>
</dbReference>
<keyword evidence="5" id="KW-1185">Reference proteome</keyword>
<keyword evidence="3" id="KW-0378">Hydrolase</keyword>
<dbReference type="PANTHER" id="PTHR31223:SF70">
    <property type="entry name" value="LOG FAMILY PROTEIN YJL055W"/>
    <property type="match status" value="1"/>
</dbReference>
<gene>
    <name evidence="4" type="ORF">F0357_13080</name>
</gene>
<comment type="caution">
    <text evidence="4">The sequence shown here is derived from an EMBL/GenBank/DDBJ whole genome shotgun (WGS) entry which is preliminary data.</text>
</comment>
<keyword evidence="3" id="KW-0203">Cytokinin biosynthesis</keyword>
<name>A0A6A7Y3A7_9HYPH</name>
<dbReference type="AlphaFoldDB" id="A0A6A7Y3A7"/>
<evidence type="ECO:0000256" key="1">
    <source>
        <dbReference type="ARBA" id="ARBA00000274"/>
    </source>
</evidence>
<dbReference type="GO" id="GO:0008714">
    <property type="term" value="F:AMP nucleosidase activity"/>
    <property type="evidence" value="ECO:0007669"/>
    <property type="project" value="UniProtKB-EC"/>
</dbReference>
<evidence type="ECO:0000256" key="2">
    <source>
        <dbReference type="ARBA" id="ARBA00006763"/>
    </source>
</evidence>
<evidence type="ECO:0000256" key="3">
    <source>
        <dbReference type="RuleBase" id="RU363015"/>
    </source>
</evidence>
<dbReference type="EC" id="3.2.2.n1" evidence="3"/>
<dbReference type="InterPro" id="IPR005269">
    <property type="entry name" value="LOG"/>
</dbReference>
<protein>
    <recommendedName>
        <fullName evidence="3">Cytokinin riboside 5'-monophosphate phosphoribohydrolase</fullName>
        <ecNumber evidence="3">3.2.2.n1</ecNumber>
    </recommendedName>
</protein>
<dbReference type="Proteomes" id="UP000332515">
    <property type="component" value="Unassembled WGS sequence"/>
</dbReference>